<dbReference type="EMBL" id="BKCJ011403158">
    <property type="protein sequence ID" value="GFD30351.1"/>
    <property type="molecule type" value="Genomic_DNA"/>
</dbReference>
<evidence type="ECO:0000313" key="2">
    <source>
        <dbReference type="EMBL" id="GFD30351.1"/>
    </source>
</evidence>
<feature type="non-terminal residue" evidence="2">
    <location>
        <position position="104"/>
    </location>
</feature>
<feature type="region of interest" description="Disordered" evidence="1">
    <location>
        <begin position="1"/>
        <end position="33"/>
    </location>
</feature>
<accession>A0A699V981</accession>
<gene>
    <name evidence="2" type="ORF">Tci_902320</name>
</gene>
<proteinExistence type="predicted"/>
<comment type="caution">
    <text evidence="2">The sequence shown here is derived from an EMBL/GenBank/DDBJ whole genome shotgun (WGS) entry which is preliminary data.</text>
</comment>
<reference evidence="2" key="1">
    <citation type="journal article" date="2019" name="Sci. Rep.">
        <title>Draft genome of Tanacetum cinerariifolium, the natural source of mosquito coil.</title>
        <authorList>
            <person name="Yamashiro T."/>
            <person name="Shiraishi A."/>
            <person name="Satake H."/>
            <person name="Nakayama K."/>
        </authorList>
    </citation>
    <scope>NUCLEOTIDE SEQUENCE</scope>
</reference>
<evidence type="ECO:0000256" key="1">
    <source>
        <dbReference type="SAM" id="MobiDB-lite"/>
    </source>
</evidence>
<organism evidence="2">
    <name type="scientific">Tanacetum cinerariifolium</name>
    <name type="common">Dalmatian daisy</name>
    <name type="synonym">Chrysanthemum cinerariifolium</name>
    <dbReference type="NCBI Taxonomy" id="118510"/>
    <lineage>
        <taxon>Eukaryota</taxon>
        <taxon>Viridiplantae</taxon>
        <taxon>Streptophyta</taxon>
        <taxon>Embryophyta</taxon>
        <taxon>Tracheophyta</taxon>
        <taxon>Spermatophyta</taxon>
        <taxon>Magnoliopsida</taxon>
        <taxon>eudicotyledons</taxon>
        <taxon>Gunneridae</taxon>
        <taxon>Pentapetalae</taxon>
        <taxon>asterids</taxon>
        <taxon>campanulids</taxon>
        <taxon>Asterales</taxon>
        <taxon>Asteraceae</taxon>
        <taxon>Asteroideae</taxon>
        <taxon>Anthemideae</taxon>
        <taxon>Anthemidinae</taxon>
        <taxon>Tanacetum</taxon>
    </lineage>
</organism>
<feature type="compositionally biased region" description="Polar residues" evidence="1">
    <location>
        <begin position="49"/>
        <end position="65"/>
    </location>
</feature>
<feature type="region of interest" description="Disordered" evidence="1">
    <location>
        <begin position="46"/>
        <end position="71"/>
    </location>
</feature>
<sequence length="104" mass="11396">RSTFRTKPTLDAPSAKRANQGAPQVPAASSQTMVHTAESYLDDHLTASEHVSTEPTIDAHTPSSLRQHRKHIAKKRVTPIVDMADAAMIKFDSDSDSDDEPLPY</sequence>
<name>A0A699V981_TANCI</name>
<dbReference type="AlphaFoldDB" id="A0A699V981"/>
<protein>
    <submittedName>
        <fullName evidence="2">Uncharacterized protein</fullName>
    </submittedName>
</protein>
<feature type="non-terminal residue" evidence="2">
    <location>
        <position position="1"/>
    </location>
</feature>